<evidence type="ECO:0000256" key="1">
    <source>
        <dbReference type="SAM" id="MobiDB-lite"/>
    </source>
</evidence>
<keyword evidence="3" id="KW-1185">Reference proteome</keyword>
<dbReference type="PANTHER" id="PTHR47765">
    <property type="entry name" value="3'-5' EXONUCLEASE DOMAIN-CONTAINING PROTEIN"/>
    <property type="match status" value="1"/>
</dbReference>
<proteinExistence type="predicted"/>
<reference evidence="2 3" key="1">
    <citation type="submission" date="2022-11" db="EMBL/GenBank/DDBJ databases">
        <title>Whole genome sequence of Eschrichtius robustus ER-17-0199.</title>
        <authorList>
            <person name="Bruniche-Olsen A."/>
            <person name="Black A.N."/>
            <person name="Fields C.J."/>
            <person name="Walden K."/>
            <person name="Dewoody J.A."/>
        </authorList>
    </citation>
    <scope>NUCLEOTIDE SEQUENCE [LARGE SCALE GENOMIC DNA]</scope>
    <source>
        <strain evidence="2">ER-17-0199</strain>
        <tissue evidence="2">Blubber</tissue>
    </source>
</reference>
<organism evidence="2 3">
    <name type="scientific">Eschrichtius robustus</name>
    <name type="common">California gray whale</name>
    <name type="synonym">Eschrichtius gibbosus</name>
    <dbReference type="NCBI Taxonomy" id="9764"/>
    <lineage>
        <taxon>Eukaryota</taxon>
        <taxon>Metazoa</taxon>
        <taxon>Chordata</taxon>
        <taxon>Craniata</taxon>
        <taxon>Vertebrata</taxon>
        <taxon>Euteleostomi</taxon>
        <taxon>Mammalia</taxon>
        <taxon>Eutheria</taxon>
        <taxon>Laurasiatheria</taxon>
        <taxon>Artiodactyla</taxon>
        <taxon>Whippomorpha</taxon>
        <taxon>Cetacea</taxon>
        <taxon>Mysticeti</taxon>
        <taxon>Eschrichtiidae</taxon>
        <taxon>Eschrichtius</taxon>
    </lineage>
</organism>
<sequence length="263" mass="27112">MPGLRLRESGGHSGCQAGGKDHPDLRAAVPQGEDPTDDSHLSLDFLSRPHLRLRAQVGAGRCLSVDCSLKARQQATAVIRHFNVRVTHSDIFSRCQVGAACPLPALGQCGSPGSDRCAFHTCPAGEEGRDRVPGSGPSSRSGHTSGHAGLPGAERGARQRPACAATRAAGLGPSGRAPPACPQSPSATVLAASPQELSLSSGRERLPAWPCTLATPTPRPAPERCCPRGGPGEPVALSQVDPKKPRKGAAQMPPGDGLRPSDQ</sequence>
<accession>A0AB34HZJ0</accession>
<dbReference type="PANTHER" id="PTHR47765:SF2">
    <property type="entry name" value="EXONUCLEASE MUT-7 HOMOLOG"/>
    <property type="match status" value="1"/>
</dbReference>
<dbReference type="InterPro" id="IPR052408">
    <property type="entry name" value="Exonuclease_MUT-7-like"/>
</dbReference>
<gene>
    <name evidence="2" type="ORF">J1605_017324</name>
</gene>
<evidence type="ECO:0000313" key="3">
    <source>
        <dbReference type="Proteomes" id="UP001159641"/>
    </source>
</evidence>
<feature type="compositionally biased region" description="Low complexity" evidence="1">
    <location>
        <begin position="133"/>
        <end position="146"/>
    </location>
</feature>
<comment type="caution">
    <text evidence="2">The sequence shown here is derived from an EMBL/GenBank/DDBJ whole genome shotgun (WGS) entry which is preliminary data.</text>
</comment>
<dbReference type="EMBL" id="JAIQCJ010000212">
    <property type="protein sequence ID" value="KAJ8797592.1"/>
    <property type="molecule type" value="Genomic_DNA"/>
</dbReference>
<protein>
    <submittedName>
        <fullName evidence="2">Uncharacterized protein</fullName>
    </submittedName>
</protein>
<feature type="region of interest" description="Disordered" evidence="1">
    <location>
        <begin position="1"/>
        <end position="39"/>
    </location>
</feature>
<name>A0AB34HZJ0_ESCRO</name>
<feature type="region of interest" description="Disordered" evidence="1">
    <location>
        <begin position="124"/>
        <end position="263"/>
    </location>
</feature>
<feature type="compositionally biased region" description="Basic and acidic residues" evidence="1">
    <location>
        <begin position="1"/>
        <end position="10"/>
    </location>
</feature>
<evidence type="ECO:0000313" key="2">
    <source>
        <dbReference type="EMBL" id="KAJ8797592.1"/>
    </source>
</evidence>
<dbReference type="AlphaFoldDB" id="A0AB34HZJ0"/>
<dbReference type="Proteomes" id="UP001159641">
    <property type="component" value="Unassembled WGS sequence"/>
</dbReference>